<proteinExistence type="predicted"/>
<evidence type="ECO:0000256" key="2">
    <source>
        <dbReference type="SAM" id="MobiDB-lite"/>
    </source>
</evidence>
<feature type="compositionally biased region" description="Polar residues" evidence="2">
    <location>
        <begin position="280"/>
        <end position="317"/>
    </location>
</feature>
<organism evidence="3 4">
    <name type="scientific">Basidiobolus ranarum</name>
    <dbReference type="NCBI Taxonomy" id="34480"/>
    <lineage>
        <taxon>Eukaryota</taxon>
        <taxon>Fungi</taxon>
        <taxon>Fungi incertae sedis</taxon>
        <taxon>Zoopagomycota</taxon>
        <taxon>Entomophthoromycotina</taxon>
        <taxon>Basidiobolomycetes</taxon>
        <taxon>Basidiobolales</taxon>
        <taxon>Basidiobolaceae</taxon>
        <taxon>Basidiobolus</taxon>
    </lineage>
</organism>
<evidence type="ECO:0000313" key="3">
    <source>
        <dbReference type="EMBL" id="KAK9761048.1"/>
    </source>
</evidence>
<keyword evidence="4" id="KW-1185">Reference proteome</keyword>
<feature type="coiled-coil region" evidence="1">
    <location>
        <begin position="27"/>
        <end position="86"/>
    </location>
</feature>
<sequence>MDPNTYPTTIPTSAMATQYAYYSDQQIQQQMHQRQLQQQQLQQQQIQQEQLRQLQQQQLQQHQQQLQQDQLQQQIQQQQVQELQQQQYVQKANPQQVLSQPPIAQSMTPPVDTHNASIYSLREILQEYSDKPDMLRCVLEAKVAEDKRKGEEERRKAEKLHLESKRIELEILKELRQMAASFTAPMAANMFTSLRNGIDSTGVVPGYSTSPNLMSPLKPSPTEYAPLGITPQPGNTTSLLPEQINTQQQMLATNFVQVPSPAVSLSISTSAGGSLAAVNRANSQPPRTPRQFPSPSQQRDSPQVDNGSDNGLLNNQAGEGDINPVNHKRGRSLSHAEVMEALRNKIRAKSKLTGGSPGSPSQNVKLEEPNDN</sequence>
<reference evidence="3 4" key="1">
    <citation type="submission" date="2023-04" db="EMBL/GenBank/DDBJ databases">
        <title>Genome of Basidiobolus ranarum AG-B5.</title>
        <authorList>
            <person name="Stajich J.E."/>
            <person name="Carter-House D."/>
            <person name="Gryganskyi A."/>
        </authorList>
    </citation>
    <scope>NUCLEOTIDE SEQUENCE [LARGE SCALE GENOMIC DNA]</scope>
    <source>
        <strain evidence="3 4">AG-B5</strain>
    </source>
</reference>
<feature type="region of interest" description="Disordered" evidence="2">
    <location>
        <begin position="277"/>
        <end position="372"/>
    </location>
</feature>
<gene>
    <name evidence="3" type="ORF">K7432_014362</name>
</gene>
<evidence type="ECO:0000313" key="4">
    <source>
        <dbReference type="Proteomes" id="UP001479436"/>
    </source>
</evidence>
<comment type="caution">
    <text evidence="3">The sequence shown here is derived from an EMBL/GenBank/DDBJ whole genome shotgun (WGS) entry which is preliminary data.</text>
</comment>
<protein>
    <submittedName>
        <fullName evidence="3">Uncharacterized protein</fullName>
    </submittedName>
</protein>
<keyword evidence="1" id="KW-0175">Coiled coil</keyword>
<evidence type="ECO:0000256" key="1">
    <source>
        <dbReference type="SAM" id="Coils"/>
    </source>
</evidence>
<name>A0ABR2WHQ9_9FUNG</name>
<dbReference type="Proteomes" id="UP001479436">
    <property type="component" value="Unassembled WGS sequence"/>
</dbReference>
<dbReference type="EMBL" id="JASJQH010001606">
    <property type="protein sequence ID" value="KAK9761048.1"/>
    <property type="molecule type" value="Genomic_DNA"/>
</dbReference>
<accession>A0ABR2WHQ9</accession>